<dbReference type="SUPFAM" id="SSF57959">
    <property type="entry name" value="Leucine zipper domain"/>
    <property type="match status" value="1"/>
</dbReference>
<feature type="region of interest" description="Disordered" evidence="2">
    <location>
        <begin position="140"/>
        <end position="232"/>
    </location>
</feature>
<feature type="compositionally biased region" description="Polar residues" evidence="2">
    <location>
        <begin position="140"/>
        <end position="149"/>
    </location>
</feature>
<dbReference type="Proteomes" id="UP001201262">
    <property type="component" value="Unassembled WGS sequence"/>
</dbReference>
<feature type="coiled-coil region" evidence="1">
    <location>
        <begin position="242"/>
        <end position="283"/>
    </location>
</feature>
<reference evidence="4" key="1">
    <citation type="submission" date="2021-12" db="EMBL/GenBank/DDBJ databases">
        <title>Convergent genome expansion in fungi linked to evolution of root-endophyte symbiosis.</title>
        <authorList>
            <consortium name="DOE Joint Genome Institute"/>
            <person name="Ke Y.-H."/>
            <person name="Bonito G."/>
            <person name="Liao H.-L."/>
            <person name="Looney B."/>
            <person name="Rojas-Flechas A."/>
            <person name="Nash J."/>
            <person name="Hameed K."/>
            <person name="Schadt C."/>
            <person name="Martin F."/>
            <person name="Crous P.W."/>
            <person name="Miettinen O."/>
            <person name="Magnuson J.K."/>
            <person name="Labbe J."/>
            <person name="Jacobson D."/>
            <person name="Doktycz M.J."/>
            <person name="Veneault-Fourrey C."/>
            <person name="Kuo A."/>
            <person name="Mondo S."/>
            <person name="Calhoun S."/>
            <person name="Riley R."/>
            <person name="Ohm R."/>
            <person name="LaButti K."/>
            <person name="Andreopoulos B."/>
            <person name="Pangilinan J."/>
            <person name="Nolan M."/>
            <person name="Tritt A."/>
            <person name="Clum A."/>
            <person name="Lipzen A."/>
            <person name="Daum C."/>
            <person name="Barry K."/>
            <person name="Grigoriev I.V."/>
            <person name="Vilgalys R."/>
        </authorList>
    </citation>
    <scope>NUCLEOTIDE SEQUENCE</scope>
    <source>
        <strain evidence="4">PMI_201</strain>
    </source>
</reference>
<dbReference type="PROSITE" id="PS00036">
    <property type="entry name" value="BZIP_BASIC"/>
    <property type="match status" value="1"/>
</dbReference>
<feature type="compositionally biased region" description="Low complexity" evidence="2">
    <location>
        <begin position="199"/>
        <end position="208"/>
    </location>
</feature>
<evidence type="ECO:0000256" key="2">
    <source>
        <dbReference type="SAM" id="MobiDB-lite"/>
    </source>
</evidence>
<dbReference type="RefSeq" id="XP_046078608.1">
    <property type="nucleotide sequence ID" value="XM_046221961.1"/>
</dbReference>
<dbReference type="GeneID" id="70252248"/>
<dbReference type="CDD" id="cd14686">
    <property type="entry name" value="bZIP"/>
    <property type="match status" value="1"/>
</dbReference>
<dbReference type="Gene3D" id="1.20.5.170">
    <property type="match status" value="1"/>
</dbReference>
<name>A0AAD4Q752_9EURO</name>
<gene>
    <name evidence="4" type="ORF">BGW36DRAFT_457323</name>
</gene>
<keyword evidence="1" id="KW-0175">Coiled coil</keyword>
<proteinExistence type="predicted"/>
<comment type="caution">
    <text evidence="4">The sequence shown here is derived from an EMBL/GenBank/DDBJ whole genome shotgun (WGS) entry which is preliminary data.</text>
</comment>
<evidence type="ECO:0000259" key="3">
    <source>
        <dbReference type="PROSITE" id="PS50217"/>
    </source>
</evidence>
<accession>A0AAD4Q752</accession>
<dbReference type="PROSITE" id="PS50217">
    <property type="entry name" value="BZIP"/>
    <property type="match status" value="1"/>
</dbReference>
<feature type="compositionally biased region" description="Polar residues" evidence="2">
    <location>
        <begin position="189"/>
        <end position="198"/>
    </location>
</feature>
<sequence>METAAVPVFTSPPTVNSSNYEHQLLLPSSPFYLFQPAATSSSASASQPLHPLYSDFFPYTLNYPTPLSSSDSRLLTDIIPDEDANIHLPLLPDDSSLRALDQDNILLGYHENSSSGARYNHLSVMNCPESELARDDLITTSGSPAQASSALDHPASDSKQSHISSIPSASTPFPPFPPFPTTSIDPSPESSNHSPNIVSHQSATSSSKLSKRSLEDGQSPAGENEAVIEKRQRNTIAARKARRKKDNRIASLEEELKSVTKERDEMKLLVARLEGENMALRKATWG</sequence>
<dbReference type="InterPro" id="IPR004827">
    <property type="entry name" value="bZIP"/>
</dbReference>
<protein>
    <recommendedName>
        <fullName evidence="3">BZIP domain-containing protein</fullName>
    </recommendedName>
</protein>
<keyword evidence="5" id="KW-1185">Reference proteome</keyword>
<dbReference type="EMBL" id="JAJTJA010000001">
    <property type="protein sequence ID" value="KAH8705987.1"/>
    <property type="molecule type" value="Genomic_DNA"/>
</dbReference>
<evidence type="ECO:0000256" key="1">
    <source>
        <dbReference type="SAM" id="Coils"/>
    </source>
</evidence>
<dbReference type="GO" id="GO:0003700">
    <property type="term" value="F:DNA-binding transcription factor activity"/>
    <property type="evidence" value="ECO:0007669"/>
    <property type="project" value="InterPro"/>
</dbReference>
<feature type="domain" description="BZIP" evidence="3">
    <location>
        <begin position="224"/>
        <end position="281"/>
    </location>
</feature>
<evidence type="ECO:0000313" key="4">
    <source>
        <dbReference type="EMBL" id="KAH8705987.1"/>
    </source>
</evidence>
<dbReference type="InterPro" id="IPR046347">
    <property type="entry name" value="bZIP_sf"/>
</dbReference>
<organism evidence="4 5">
    <name type="scientific">Talaromyces proteolyticus</name>
    <dbReference type="NCBI Taxonomy" id="1131652"/>
    <lineage>
        <taxon>Eukaryota</taxon>
        <taxon>Fungi</taxon>
        <taxon>Dikarya</taxon>
        <taxon>Ascomycota</taxon>
        <taxon>Pezizomycotina</taxon>
        <taxon>Eurotiomycetes</taxon>
        <taxon>Eurotiomycetidae</taxon>
        <taxon>Eurotiales</taxon>
        <taxon>Trichocomaceae</taxon>
        <taxon>Talaromyces</taxon>
        <taxon>Talaromyces sect. Bacilispori</taxon>
    </lineage>
</organism>
<evidence type="ECO:0000313" key="5">
    <source>
        <dbReference type="Proteomes" id="UP001201262"/>
    </source>
</evidence>
<dbReference type="AlphaFoldDB" id="A0AAD4Q752"/>